<proteinExistence type="predicted"/>
<dbReference type="AlphaFoldDB" id="A0A2T2WMD6"/>
<organism evidence="1 2">
    <name type="scientific">Sulfobacillus acidophilus</name>
    <dbReference type="NCBI Taxonomy" id="53633"/>
    <lineage>
        <taxon>Bacteria</taxon>
        <taxon>Bacillati</taxon>
        <taxon>Bacillota</taxon>
        <taxon>Clostridia</taxon>
        <taxon>Eubacteriales</taxon>
        <taxon>Clostridiales Family XVII. Incertae Sedis</taxon>
        <taxon>Sulfobacillus</taxon>
    </lineage>
</organism>
<comment type="caution">
    <text evidence="1">The sequence shown here is derived from an EMBL/GenBank/DDBJ whole genome shotgun (WGS) entry which is preliminary data.</text>
</comment>
<evidence type="ECO:0000313" key="1">
    <source>
        <dbReference type="EMBL" id="PSR23397.1"/>
    </source>
</evidence>
<evidence type="ECO:0000313" key="2">
    <source>
        <dbReference type="Proteomes" id="UP000241848"/>
    </source>
</evidence>
<dbReference type="EMBL" id="PXYV01000006">
    <property type="protein sequence ID" value="PSR23397.1"/>
    <property type="molecule type" value="Genomic_DNA"/>
</dbReference>
<gene>
    <name evidence="1" type="ORF">C7B45_03545</name>
</gene>
<sequence>MSSIDEQFVMVDGSPALRKLAQDTGYRLALCPRIQILTIPDQYPDLSHLQQDYADASAPDRRRYQAEDRARLAAFGTTWRMIGIRAVATVYIPQGPDAFQRLVIPSMGCFGVESDSGPAYLRQVGGEELANLRGVLALLHVHEPVDQIVEWDAVFQQAV</sequence>
<dbReference type="Proteomes" id="UP000241848">
    <property type="component" value="Unassembled WGS sequence"/>
</dbReference>
<name>A0A2T2WMD6_9FIRM</name>
<reference evidence="1 2" key="1">
    <citation type="journal article" date="2014" name="BMC Genomics">
        <title>Comparison of environmental and isolate Sulfobacillus genomes reveals diverse carbon, sulfur, nitrogen, and hydrogen metabolisms.</title>
        <authorList>
            <person name="Justice N.B."/>
            <person name="Norman A."/>
            <person name="Brown C.T."/>
            <person name="Singh A."/>
            <person name="Thomas B.C."/>
            <person name="Banfield J.F."/>
        </authorList>
    </citation>
    <scope>NUCLEOTIDE SEQUENCE [LARGE SCALE GENOMIC DNA]</scope>
    <source>
        <strain evidence="1">AMDSBA3</strain>
    </source>
</reference>
<protein>
    <submittedName>
        <fullName evidence="1">Uncharacterized protein</fullName>
    </submittedName>
</protein>
<accession>A0A2T2WMD6</accession>